<keyword evidence="2" id="KW-1185">Reference proteome</keyword>
<dbReference type="Pfam" id="PF03682">
    <property type="entry name" value="UPF0158"/>
    <property type="match status" value="1"/>
</dbReference>
<dbReference type="AlphaFoldDB" id="A0A974WK91"/>
<protein>
    <submittedName>
        <fullName evidence="1">Uncharacterized protein</fullName>
    </submittedName>
</protein>
<dbReference type="EMBL" id="CP070608">
    <property type="protein sequence ID" value="QSE99353.1"/>
    <property type="molecule type" value="Genomic_DNA"/>
</dbReference>
<reference evidence="1" key="1">
    <citation type="submission" date="2021-02" db="EMBL/GenBank/DDBJ databases">
        <title>Fulvivirga sp. S481 isolated from sea water.</title>
        <authorList>
            <person name="Bae S.S."/>
            <person name="Baek K."/>
        </authorList>
    </citation>
    <scope>NUCLEOTIDE SEQUENCE</scope>
    <source>
        <strain evidence="1">S481</strain>
    </source>
</reference>
<name>A0A974WK91_9BACT</name>
<evidence type="ECO:0000313" key="1">
    <source>
        <dbReference type="EMBL" id="QSE99353.1"/>
    </source>
</evidence>
<dbReference type="KEGG" id="fuv:JR347_07955"/>
<dbReference type="Proteomes" id="UP000662783">
    <property type="component" value="Chromosome"/>
</dbReference>
<gene>
    <name evidence="1" type="ORF">JR347_07955</name>
</gene>
<proteinExistence type="predicted"/>
<sequence length="134" mass="16192">MTPTEEHIKEIAELLDCGHVCFFHEQTGTIEYYPNPDSEYFDPEPWQETIDRIDADLDNYLPFEKMDSRQGFQMMEDFAHSLTDTDFRERLFKLLSEGKPFSKFKWAIDNSEYRQDWFDFKKQANINWVRSQIE</sequence>
<evidence type="ECO:0000313" key="2">
    <source>
        <dbReference type="Proteomes" id="UP000662783"/>
    </source>
</evidence>
<dbReference type="InterPro" id="IPR005361">
    <property type="entry name" value="UPF0158"/>
</dbReference>
<accession>A0A974WK91</accession>
<organism evidence="1 2">
    <name type="scientific">Fulvivirga lutea</name>
    <dbReference type="NCBI Taxonomy" id="2810512"/>
    <lineage>
        <taxon>Bacteria</taxon>
        <taxon>Pseudomonadati</taxon>
        <taxon>Bacteroidota</taxon>
        <taxon>Cytophagia</taxon>
        <taxon>Cytophagales</taxon>
        <taxon>Fulvivirgaceae</taxon>
        <taxon>Fulvivirga</taxon>
    </lineage>
</organism>